<evidence type="ECO:0000313" key="4">
    <source>
        <dbReference type="Proteomes" id="UP001165524"/>
    </source>
</evidence>
<dbReference type="InterPro" id="IPR031100">
    <property type="entry name" value="LOG_fam"/>
</dbReference>
<evidence type="ECO:0000256" key="2">
    <source>
        <dbReference type="RuleBase" id="RU363015"/>
    </source>
</evidence>
<comment type="catalytic activity">
    <reaction evidence="1">
        <text>AMP + H2O = D-ribose 5-phosphate + adenine</text>
        <dbReference type="Rhea" id="RHEA:20129"/>
        <dbReference type="ChEBI" id="CHEBI:15377"/>
        <dbReference type="ChEBI" id="CHEBI:16708"/>
        <dbReference type="ChEBI" id="CHEBI:78346"/>
        <dbReference type="ChEBI" id="CHEBI:456215"/>
        <dbReference type="EC" id="3.2.2.4"/>
    </reaction>
</comment>
<sequence>MDAIRSKEAWRVLRIQAELVEGIDKLATIGPSVTIYGSARLGEESLYYQKAEELAARFSEAGLNVLTGGGPGIMEGANRGAYGKGACSIGLNITLPREEMANRYQDLGVNFRYFFVRKLMLVKHAVGFVVFPGGFGTLDELFEALTLVQTGKIAPFPIILFGESYWAGLMDWLGQRMLEEGCIGAADMKLMQVTDSVDQAYRTVLSAYREQGRSTRDNLTDTD</sequence>
<dbReference type="EC" id="3.2.2.n1" evidence="2"/>
<dbReference type="Pfam" id="PF03641">
    <property type="entry name" value="Lysine_decarbox"/>
    <property type="match status" value="1"/>
</dbReference>
<keyword evidence="4" id="KW-1185">Reference proteome</keyword>
<dbReference type="RefSeq" id="WP_246947800.1">
    <property type="nucleotide sequence ID" value="NZ_JALKII010000001.1"/>
</dbReference>
<evidence type="ECO:0000256" key="1">
    <source>
        <dbReference type="ARBA" id="ARBA00000274"/>
    </source>
</evidence>
<dbReference type="Proteomes" id="UP001165524">
    <property type="component" value="Unassembled WGS sequence"/>
</dbReference>
<protein>
    <recommendedName>
        <fullName evidence="2">Cytokinin riboside 5'-monophosphate phosphoribohydrolase</fullName>
        <ecNumber evidence="2">3.2.2.n1</ecNumber>
    </recommendedName>
</protein>
<dbReference type="SUPFAM" id="SSF102405">
    <property type="entry name" value="MCP/YpsA-like"/>
    <property type="match status" value="1"/>
</dbReference>
<dbReference type="EMBL" id="JALKII010000001">
    <property type="protein sequence ID" value="MCK0536518.1"/>
    <property type="molecule type" value="Genomic_DNA"/>
</dbReference>
<keyword evidence="2" id="KW-0203">Cytokinin biosynthesis</keyword>
<name>A0ABT0E3X0_9GAMM</name>
<evidence type="ECO:0000313" key="3">
    <source>
        <dbReference type="EMBL" id="MCK0536518.1"/>
    </source>
</evidence>
<comment type="caution">
    <text evidence="3">The sequence shown here is derived from an EMBL/GenBank/DDBJ whole genome shotgun (WGS) entry which is preliminary data.</text>
</comment>
<reference evidence="3" key="1">
    <citation type="submission" date="2022-04" db="EMBL/GenBank/DDBJ databases">
        <title>Alcanivorax sp. CY1518 draft genome sequence.</title>
        <authorList>
            <person name="Zhao G."/>
            <person name="An M."/>
        </authorList>
    </citation>
    <scope>NUCLEOTIDE SEQUENCE</scope>
    <source>
        <strain evidence="3">CY1518</strain>
    </source>
</reference>
<dbReference type="Gene3D" id="3.40.50.450">
    <property type="match status" value="1"/>
</dbReference>
<dbReference type="PANTHER" id="PTHR43393">
    <property type="entry name" value="CYTOKININ RIBOSIDE 5'-MONOPHOSPHATE PHOSPHORIBOHYDROLASE"/>
    <property type="match status" value="1"/>
</dbReference>
<accession>A0ABT0E3X0</accession>
<proteinExistence type="inferred from homology"/>
<dbReference type="InterPro" id="IPR005269">
    <property type="entry name" value="LOG"/>
</dbReference>
<gene>
    <name evidence="3" type="ORF">MU846_02225</name>
</gene>
<keyword evidence="2" id="KW-0378">Hydrolase</keyword>
<dbReference type="InterPro" id="IPR052341">
    <property type="entry name" value="LOG_family_nucleotidases"/>
</dbReference>
<dbReference type="NCBIfam" id="TIGR00730">
    <property type="entry name" value="Rossman fold protein, TIGR00730 family"/>
    <property type="match status" value="1"/>
</dbReference>
<comment type="similarity">
    <text evidence="2">Belongs to the LOG family.</text>
</comment>
<dbReference type="PANTHER" id="PTHR43393:SF2">
    <property type="entry name" value="CYTOKININ RIBOSIDE 5'-MONOPHOSPHATE PHOSPHORIBOHYDROLASE"/>
    <property type="match status" value="1"/>
</dbReference>
<organism evidence="3 4">
    <name type="scientific">Alcanivorax quisquiliarum</name>
    <dbReference type="NCBI Taxonomy" id="2933565"/>
    <lineage>
        <taxon>Bacteria</taxon>
        <taxon>Pseudomonadati</taxon>
        <taxon>Pseudomonadota</taxon>
        <taxon>Gammaproteobacteria</taxon>
        <taxon>Oceanospirillales</taxon>
        <taxon>Alcanivoracaceae</taxon>
        <taxon>Alcanivorax</taxon>
    </lineage>
</organism>